<reference evidence="5 6" key="1">
    <citation type="submission" date="2018-08" db="EMBL/GenBank/DDBJ databases">
        <title>A genome reference for cultivated species of the human gut microbiota.</title>
        <authorList>
            <person name="Zou Y."/>
            <person name="Xue W."/>
            <person name="Luo G."/>
        </authorList>
    </citation>
    <scope>NUCLEOTIDE SEQUENCE [LARGE SCALE GENOMIC DNA]</scope>
    <source>
        <strain evidence="5 6">AM40-30BH</strain>
    </source>
</reference>
<dbReference type="InterPro" id="IPR013783">
    <property type="entry name" value="Ig-like_fold"/>
</dbReference>
<dbReference type="InterPro" id="IPR008929">
    <property type="entry name" value="Chondroitin_lyas"/>
</dbReference>
<name>A0A413VR36_9BACE</name>
<dbReference type="Pfam" id="PF07940">
    <property type="entry name" value="Hepar_II_III_C"/>
    <property type="match status" value="1"/>
</dbReference>
<dbReference type="InterPro" id="IPR012480">
    <property type="entry name" value="Hepar_II_III_C"/>
</dbReference>
<dbReference type="Gene3D" id="2.60.40.10">
    <property type="entry name" value="Immunoglobulins"/>
    <property type="match status" value="1"/>
</dbReference>
<evidence type="ECO:0000313" key="5">
    <source>
        <dbReference type="EMBL" id="RHB36046.1"/>
    </source>
</evidence>
<protein>
    <submittedName>
        <fullName evidence="5">DUF4962 domain-containing protein</fullName>
    </submittedName>
</protein>
<dbReference type="InterPro" id="IPR032518">
    <property type="entry name" value="HepII_N"/>
</dbReference>
<evidence type="ECO:0000256" key="1">
    <source>
        <dbReference type="ARBA" id="ARBA00004196"/>
    </source>
</evidence>
<sequence>MKRITYYFLFAALLSSTSVGAQNSIMHLTQSTLMHEVRETPSPLDGQHITMNPPRFMWPDKFPHLGAVLDGVEGEEQKPHVTYRIRIARDKDFRQGVITAERNWAFFNPFQLFEKGTYYWQHAYVDKNGKEEWSPVYHFYIDENTRTFNPPSLQELLTKLPAEHPRILLDFKEWNDIIARNQNNPEAQSYINKADKCIMHPLKHLAEEIDTSAVVKLTNIVQYKSALIRESRKIVDREEKNIEGMIRAYLLTKNEVYYREAMKRLTEILSWKDSKYFAGDFNLGTILSMSTSAYDAFYHLLTPTEKTLLLGSIRENGSKFFEEYVNHLENRIADNHVWQMTFRILTMAAFATYGELPEASTWVDYCYNEWVSRLPGLNADGGWHNGDSYFHVNIRTLIEVPAFFSRVTGFDFFADPWYNKNALYVIYQQPPFSKAAGQGNSHENQKTPSGARVGYADALARQCNNPWAAAYVRSIKERQPDIFQSSFEAKPADLTWYRCITKKPFPAEDAFPIGKRTLDDMPQTHVFNETGLGNMNTSLGEPEKNAMLSFRSSSYGSTSHALANQNAFNTFYGGKEIFYSSGHRTGFTDDHCMYSYRNTRAHNSILVNGMGQKIGTEGYGWIPRWYEGEKLSYFVGDASNAYGKVTSPLWLERARLSGTKFTPENGWDENKLNMFRRHVIQLGKTGVYVIYDELEGKEPVTWSYLLHTTSFPMDVKRQSPDAITVTGRNAVDGVSVAHLFCSAPVQEALTDTFFCPPTNWKNVTDKNGKTVKYPNHWHFSATTPQTTTARFLTIIDTHGKDRTDMKVTRKGNTWQVGDWMIRCNLTPTGKAAISISNKTEKASLIYDAAKNEGATLINEQTDGKKIEKKLVDYLPDFEI</sequence>
<dbReference type="Gene3D" id="1.50.10.100">
    <property type="entry name" value="Chondroitin AC/alginate lyase"/>
    <property type="match status" value="1"/>
</dbReference>
<dbReference type="EMBL" id="QSGO01000005">
    <property type="protein sequence ID" value="RHB36046.1"/>
    <property type="molecule type" value="Genomic_DNA"/>
</dbReference>
<dbReference type="Pfam" id="PF16332">
    <property type="entry name" value="DUF4962"/>
    <property type="match status" value="1"/>
</dbReference>
<feature type="chain" id="PRO_5019370990" evidence="2">
    <location>
        <begin position="22"/>
        <end position="879"/>
    </location>
</feature>
<evidence type="ECO:0000259" key="3">
    <source>
        <dbReference type="Pfam" id="PF07940"/>
    </source>
</evidence>
<feature type="signal peptide" evidence="2">
    <location>
        <begin position="1"/>
        <end position="21"/>
    </location>
</feature>
<evidence type="ECO:0000313" key="6">
    <source>
        <dbReference type="Proteomes" id="UP000284379"/>
    </source>
</evidence>
<dbReference type="AlphaFoldDB" id="A0A413VR36"/>
<proteinExistence type="predicted"/>
<dbReference type="GO" id="GO:0016829">
    <property type="term" value="F:lyase activity"/>
    <property type="evidence" value="ECO:0007669"/>
    <property type="project" value="InterPro"/>
</dbReference>
<comment type="subcellular location">
    <subcellularLocation>
        <location evidence="1">Cell envelope</location>
    </subcellularLocation>
</comment>
<keyword evidence="2" id="KW-0732">Signal</keyword>
<dbReference type="Gene3D" id="2.70.98.70">
    <property type="match status" value="1"/>
</dbReference>
<accession>A0A413VR36</accession>
<gene>
    <name evidence="5" type="ORF">DW888_09490</name>
</gene>
<dbReference type="GO" id="GO:0030313">
    <property type="term" value="C:cell envelope"/>
    <property type="evidence" value="ECO:0007669"/>
    <property type="project" value="UniProtKB-SubCell"/>
</dbReference>
<dbReference type="SUPFAM" id="SSF48230">
    <property type="entry name" value="Chondroitin AC/alginate lyase"/>
    <property type="match status" value="1"/>
</dbReference>
<organism evidence="5 6">
    <name type="scientific">Bacteroides nordii</name>
    <dbReference type="NCBI Taxonomy" id="291645"/>
    <lineage>
        <taxon>Bacteria</taxon>
        <taxon>Pseudomonadati</taxon>
        <taxon>Bacteroidota</taxon>
        <taxon>Bacteroidia</taxon>
        <taxon>Bacteroidales</taxon>
        <taxon>Bacteroidaceae</taxon>
        <taxon>Bacteroides</taxon>
    </lineage>
</organism>
<feature type="domain" description="Heparinase II/III-like C-terminal" evidence="3">
    <location>
        <begin position="527"/>
        <end position="759"/>
    </location>
</feature>
<feature type="domain" description="Heparinase II N-terminal" evidence="4">
    <location>
        <begin position="32"/>
        <end position="503"/>
    </location>
</feature>
<dbReference type="Proteomes" id="UP000284379">
    <property type="component" value="Unassembled WGS sequence"/>
</dbReference>
<evidence type="ECO:0000259" key="4">
    <source>
        <dbReference type="Pfam" id="PF16332"/>
    </source>
</evidence>
<comment type="caution">
    <text evidence="5">The sequence shown here is derived from an EMBL/GenBank/DDBJ whole genome shotgun (WGS) entry which is preliminary data.</text>
</comment>
<evidence type="ECO:0000256" key="2">
    <source>
        <dbReference type="SAM" id="SignalP"/>
    </source>
</evidence>